<keyword evidence="5" id="KW-0964">Secreted</keyword>
<keyword evidence="7" id="KW-0430">Lectin</keyword>
<dbReference type="GO" id="GO:0046872">
    <property type="term" value="F:metal ion binding"/>
    <property type="evidence" value="ECO:0007669"/>
    <property type="project" value="UniProtKB-KW"/>
</dbReference>
<evidence type="ECO:0000256" key="1">
    <source>
        <dbReference type="ARBA" id="ARBA00002219"/>
    </source>
</evidence>
<evidence type="ECO:0000256" key="9">
    <source>
        <dbReference type="ARBA" id="ARBA00023157"/>
    </source>
</evidence>
<dbReference type="PANTHER" id="PTHR45713">
    <property type="entry name" value="FTP DOMAIN-CONTAINING PROTEIN"/>
    <property type="match status" value="1"/>
</dbReference>
<evidence type="ECO:0000313" key="13">
    <source>
        <dbReference type="Proteomes" id="UP000695023"/>
    </source>
</evidence>
<feature type="chain" id="PRO_5044590323" evidence="10">
    <location>
        <begin position="21"/>
        <end position="311"/>
    </location>
</feature>
<sequence>MMKLNAFLLLLLLGISSVSTYQNVALRGKATQSTRLTDNPVSAAHNAIDGNRNSEFSVGSCTHTNEQTNPWWRVDLLQSYIITSVTIFNRGDCCQHRLSGLEIHIGNSLNNEGLENPKVGTISEGRTGESKLTFTNRVEGRYVTLTLPGSGRILTLCEVEVYGYPAPTDENLALQGKATQSSRYSFGIAYNAIDGNRNSKWEEASCTLTKKSMSPWWRLDLLKTHKVFSVSIVNQDSQPERLDGAEIRIGESLENDGNNNPRCAVITGIAGGAVAVFKCNGTEGRYINIVIPKRNEFLSLCEVEVYGSRLD</sequence>
<feature type="domain" description="Fucolectin tachylectin-4 pentraxin-1" evidence="11">
    <location>
        <begin position="21"/>
        <end position="167"/>
    </location>
</feature>
<evidence type="ECO:0000256" key="3">
    <source>
        <dbReference type="ARBA" id="ARBA00010147"/>
    </source>
</evidence>
<reference evidence="12" key="1">
    <citation type="submission" date="2023-09" db="UniProtKB">
        <authorList>
            <consortium name="Ensembl"/>
        </authorList>
    </citation>
    <scope>IDENTIFICATION</scope>
</reference>
<evidence type="ECO:0000256" key="10">
    <source>
        <dbReference type="SAM" id="SignalP"/>
    </source>
</evidence>
<dbReference type="GO" id="GO:0005576">
    <property type="term" value="C:extracellular region"/>
    <property type="evidence" value="ECO:0007669"/>
    <property type="project" value="UniProtKB-SubCell"/>
</dbReference>
<dbReference type="InterPro" id="IPR051941">
    <property type="entry name" value="BG_Antigen-Binding_Lectin"/>
</dbReference>
<evidence type="ECO:0000256" key="8">
    <source>
        <dbReference type="ARBA" id="ARBA00022837"/>
    </source>
</evidence>
<evidence type="ECO:0000256" key="6">
    <source>
        <dbReference type="ARBA" id="ARBA00022723"/>
    </source>
</evidence>
<evidence type="ECO:0000313" key="14">
    <source>
        <dbReference type="RefSeq" id="XP_005739297.1"/>
    </source>
</evidence>
<keyword evidence="8" id="KW-0106">Calcium</keyword>
<dbReference type="Gene3D" id="2.60.120.260">
    <property type="entry name" value="Galactose-binding domain-like"/>
    <property type="match status" value="2"/>
</dbReference>
<evidence type="ECO:0000256" key="7">
    <source>
        <dbReference type="ARBA" id="ARBA00022734"/>
    </source>
</evidence>
<reference evidence="14" key="2">
    <citation type="submission" date="2025-04" db="UniProtKB">
        <authorList>
            <consortium name="RefSeq"/>
        </authorList>
    </citation>
    <scope>IDENTIFICATION</scope>
</reference>
<dbReference type="GO" id="GO:0042806">
    <property type="term" value="F:fucose binding"/>
    <property type="evidence" value="ECO:0007669"/>
    <property type="project" value="UniProtKB-ARBA"/>
</dbReference>
<proteinExistence type="inferred from homology"/>
<dbReference type="AlphaFoldDB" id="A0A3B4G3U9"/>
<keyword evidence="9" id="KW-1015">Disulfide bond</keyword>
<feature type="domain" description="Fucolectin tachylectin-4 pentraxin-1" evidence="11">
    <location>
        <begin position="169"/>
        <end position="311"/>
    </location>
</feature>
<feature type="signal peptide" evidence="10">
    <location>
        <begin position="1"/>
        <end position="20"/>
    </location>
</feature>
<dbReference type="Ensembl" id="ENSPNYT00000017981.1">
    <property type="protein sequence ID" value="ENSPNYP00000017545.1"/>
    <property type="gene ID" value="ENSPNYG00000013294.1"/>
</dbReference>
<accession>A0A3B4G3U9</accession>
<gene>
    <name evidence="14" type="primary">LOC102207993</name>
</gene>
<dbReference type="Pfam" id="PF22633">
    <property type="entry name" value="F5_F8_type_C_2"/>
    <property type="match status" value="2"/>
</dbReference>
<evidence type="ECO:0000256" key="5">
    <source>
        <dbReference type="ARBA" id="ARBA00022525"/>
    </source>
</evidence>
<keyword evidence="6" id="KW-0479">Metal-binding</keyword>
<keyword evidence="10" id="KW-0732">Signal</keyword>
<comment type="function">
    <text evidence="1">Acts as a defensive agent. Recognizes blood group fucosylated oligosaccharides including A, B, H and Lewis B-type antigens. Does not recognize Lewis A antigen and has low affinity for monovalent haptens.</text>
</comment>
<dbReference type="InterPro" id="IPR006585">
    <property type="entry name" value="FTP1"/>
</dbReference>
<protein>
    <submittedName>
        <fullName evidence="12 14">Fucolectin-1-like</fullName>
    </submittedName>
</protein>
<comment type="subunit">
    <text evidence="4">Homotrimer.</text>
</comment>
<name>A0A3B4G3U9_9CICH</name>
<evidence type="ECO:0000256" key="4">
    <source>
        <dbReference type="ARBA" id="ARBA00011233"/>
    </source>
</evidence>
<dbReference type="SMART" id="SM00607">
    <property type="entry name" value="FTP"/>
    <property type="match status" value="2"/>
</dbReference>
<dbReference type="GeneTree" id="ENSGT01060000248575"/>
<evidence type="ECO:0000313" key="12">
    <source>
        <dbReference type="Ensembl" id="ENSPNYP00000017545.1"/>
    </source>
</evidence>
<dbReference type="STRING" id="303518.ENSPNYP00000017545"/>
<dbReference type="Proteomes" id="UP000695023">
    <property type="component" value="Unplaced"/>
</dbReference>
<comment type="subcellular location">
    <subcellularLocation>
        <location evidence="2">Secreted</location>
    </subcellularLocation>
</comment>
<evidence type="ECO:0000256" key="2">
    <source>
        <dbReference type="ARBA" id="ARBA00004613"/>
    </source>
</evidence>
<dbReference type="PANTHER" id="PTHR45713:SF8">
    <property type="entry name" value="SI:CH211-215K15.4"/>
    <property type="match status" value="1"/>
</dbReference>
<dbReference type="RefSeq" id="XP_005739297.1">
    <property type="nucleotide sequence ID" value="XM_005739240.1"/>
</dbReference>
<organism evidence="12">
    <name type="scientific">Pundamilia nyererei</name>
    <dbReference type="NCBI Taxonomy" id="303518"/>
    <lineage>
        <taxon>Eukaryota</taxon>
        <taxon>Metazoa</taxon>
        <taxon>Chordata</taxon>
        <taxon>Craniata</taxon>
        <taxon>Vertebrata</taxon>
        <taxon>Euteleostomi</taxon>
        <taxon>Actinopterygii</taxon>
        <taxon>Neopterygii</taxon>
        <taxon>Teleostei</taxon>
        <taxon>Neoteleostei</taxon>
        <taxon>Acanthomorphata</taxon>
        <taxon>Ovalentaria</taxon>
        <taxon>Cichlomorphae</taxon>
        <taxon>Cichliformes</taxon>
        <taxon>Cichlidae</taxon>
        <taxon>African cichlids</taxon>
        <taxon>Pseudocrenilabrinae</taxon>
        <taxon>Haplochromini</taxon>
        <taxon>Pundamilia</taxon>
    </lineage>
</organism>
<keyword evidence="13" id="KW-1185">Reference proteome</keyword>
<dbReference type="GO" id="GO:0010185">
    <property type="term" value="P:regulation of cellular defense response"/>
    <property type="evidence" value="ECO:0007669"/>
    <property type="project" value="UniProtKB-ARBA"/>
</dbReference>
<dbReference type="SUPFAM" id="SSF49785">
    <property type="entry name" value="Galactose-binding domain-like"/>
    <property type="match status" value="2"/>
</dbReference>
<dbReference type="GeneID" id="102207993"/>
<comment type="similarity">
    <text evidence="3">Belongs to the fucolectin family.</text>
</comment>
<dbReference type="InterPro" id="IPR008979">
    <property type="entry name" value="Galactose-bd-like_sf"/>
</dbReference>
<evidence type="ECO:0000259" key="11">
    <source>
        <dbReference type="SMART" id="SM00607"/>
    </source>
</evidence>
<dbReference type="GO" id="GO:0001868">
    <property type="term" value="P:regulation of complement activation, lectin pathway"/>
    <property type="evidence" value="ECO:0007669"/>
    <property type="project" value="UniProtKB-ARBA"/>
</dbReference>
<dbReference type="OrthoDB" id="547680at2759"/>